<dbReference type="PANTHER" id="PTHR40047:SF1">
    <property type="entry name" value="UPF0703 PROTEIN YCGQ"/>
    <property type="match status" value="1"/>
</dbReference>
<evidence type="ECO:0000259" key="3">
    <source>
        <dbReference type="Pfam" id="PF21537"/>
    </source>
</evidence>
<reference evidence="5" key="1">
    <citation type="submission" date="2015-04" db="EMBL/GenBank/DDBJ databases">
        <authorList>
            <person name="Schardt J."/>
            <person name="Mueller-Herbst S."/>
            <person name="Scherer S."/>
            <person name="Huptas C."/>
        </authorList>
    </citation>
    <scope>NUCLEOTIDE SEQUENCE [LARGE SCALE GENOMIC DNA]</scope>
    <source>
        <strain evidence="5">Kiel-L1</strain>
    </source>
</reference>
<evidence type="ECO:0000313" key="5">
    <source>
        <dbReference type="Proteomes" id="UP000257055"/>
    </source>
</evidence>
<keyword evidence="1" id="KW-0812">Transmembrane</keyword>
<dbReference type="PANTHER" id="PTHR40047">
    <property type="entry name" value="UPF0703 PROTEIN YCGQ"/>
    <property type="match status" value="1"/>
</dbReference>
<feature type="domain" description="DUF1980" evidence="2">
    <location>
        <begin position="2"/>
        <end position="112"/>
    </location>
</feature>
<evidence type="ECO:0008006" key="6">
    <source>
        <dbReference type="Google" id="ProtNLM"/>
    </source>
</evidence>
<organism evidence="4 5">
    <name type="scientific">Listeria kieliensis</name>
    <dbReference type="NCBI Taxonomy" id="1621700"/>
    <lineage>
        <taxon>Bacteria</taxon>
        <taxon>Bacillati</taxon>
        <taxon>Bacillota</taxon>
        <taxon>Bacilli</taxon>
        <taxon>Bacillales</taxon>
        <taxon>Listeriaceae</taxon>
        <taxon>Listeria</taxon>
    </lineage>
</organism>
<proteinExistence type="predicted"/>
<keyword evidence="1" id="KW-1133">Transmembrane helix</keyword>
<dbReference type="Pfam" id="PF09323">
    <property type="entry name" value="DUF1980"/>
    <property type="match status" value="1"/>
</dbReference>
<dbReference type="Proteomes" id="UP000257055">
    <property type="component" value="Unassembled WGS sequence"/>
</dbReference>
<keyword evidence="1" id="KW-0472">Membrane</keyword>
<protein>
    <recommendedName>
        <fullName evidence="6">TIGR03943 family protein</fullName>
    </recommendedName>
</protein>
<gene>
    <name evidence="4" type="ORF">UR08_01310</name>
</gene>
<dbReference type="RefSeq" id="WP_115751871.1">
    <property type="nucleotide sequence ID" value="NZ_LARY01000001.1"/>
</dbReference>
<dbReference type="InterPro" id="IPR048493">
    <property type="entry name" value="DUF1980_N"/>
</dbReference>
<dbReference type="EMBL" id="LARY01000001">
    <property type="protein sequence ID" value="RDX02199.1"/>
    <property type="molecule type" value="Genomic_DNA"/>
</dbReference>
<name>A0A3D8TTS1_9LIST</name>
<dbReference type="NCBIfam" id="TIGR03943">
    <property type="entry name" value="TIGR03943 family putative permease subunit"/>
    <property type="match status" value="1"/>
</dbReference>
<evidence type="ECO:0000259" key="2">
    <source>
        <dbReference type="Pfam" id="PF09323"/>
    </source>
</evidence>
<feature type="transmembrane region" description="Helical" evidence="1">
    <location>
        <begin position="80"/>
        <end position="99"/>
    </location>
</feature>
<accession>A0A3D8TTS1</accession>
<keyword evidence="5" id="KW-1185">Reference proteome</keyword>
<dbReference type="InterPro" id="IPR015402">
    <property type="entry name" value="DUF1980"/>
</dbReference>
<dbReference type="AlphaFoldDB" id="A0A3D8TTS1"/>
<dbReference type="InterPro" id="IPR048447">
    <property type="entry name" value="DUF1980_C"/>
</dbReference>
<dbReference type="Pfam" id="PF21537">
    <property type="entry name" value="DUF1980_C"/>
    <property type="match status" value="1"/>
</dbReference>
<evidence type="ECO:0000313" key="4">
    <source>
        <dbReference type="EMBL" id="RDX02199.1"/>
    </source>
</evidence>
<feature type="transmembrane region" description="Helical" evidence="1">
    <location>
        <begin position="31"/>
        <end position="54"/>
    </location>
</feature>
<sequence length="279" mass="32242">MLRAFILFGFGFYLMYLHISGEISKYINMKYSYLSFSAMIAAFLLALIQLIIVFRDEDKVEEHDHFGHSHSGENTILKKIFVYGLLTYPLIAGFMFPIATLDSTIVSAKGFHFPKNNAAGDDPYAQNQFLRPDTSGYFGKSDYEKMMEREKKGLLKQNPIIVDDSNYLMTMEILYNYPGEFTGREMSFTGFVYNDPVLKDAHLFLFRFGIIHCVADSGVFGMLVDMPEKTNYKNDTWLSVSGTITEEYYAPFKMKIPSLEVSKYQQIDKPKDVYVYRKY</sequence>
<comment type="caution">
    <text evidence="4">The sequence shown here is derived from an EMBL/GenBank/DDBJ whole genome shotgun (WGS) entry which is preliminary data.</text>
</comment>
<feature type="domain" description="DUF1980" evidence="3">
    <location>
        <begin position="137"/>
        <end position="277"/>
    </location>
</feature>
<evidence type="ECO:0000256" key="1">
    <source>
        <dbReference type="SAM" id="Phobius"/>
    </source>
</evidence>
<dbReference type="InterPro" id="IPR052955">
    <property type="entry name" value="UPF0703_membrane_permease"/>
</dbReference>